<keyword evidence="4" id="KW-0378">Hydrolase</keyword>
<feature type="chain" id="PRO_5038556850" evidence="1">
    <location>
        <begin position="24"/>
        <end position="213"/>
    </location>
</feature>
<evidence type="ECO:0000259" key="2">
    <source>
        <dbReference type="Pfam" id="PF01471"/>
    </source>
</evidence>
<dbReference type="OrthoDB" id="9785345at2"/>
<dbReference type="InterPro" id="IPR011105">
    <property type="entry name" value="Cell_wall_hydrolase_SleB"/>
</dbReference>
<dbReference type="Pfam" id="PF01471">
    <property type="entry name" value="PG_binding_1"/>
    <property type="match status" value="1"/>
</dbReference>
<accession>A0A2W1N9G8</accession>
<gene>
    <name evidence="4" type="ORF">CBW46_012440</name>
</gene>
<dbReference type="InterPro" id="IPR036365">
    <property type="entry name" value="PGBD-like_sf"/>
</dbReference>
<dbReference type="Gene3D" id="1.10.101.10">
    <property type="entry name" value="PGBD-like superfamily/PGBD"/>
    <property type="match status" value="1"/>
</dbReference>
<name>A0A2W1N9G8_PAEXE</name>
<reference evidence="4" key="1">
    <citation type="submission" date="2018-06" db="EMBL/GenBank/DDBJ databases">
        <title>Paenibacillus xerothermodurans sp. nov. an extremely dry heat resistant spore forming bacterium isolated from the soil of Cape Canaveral, Florida.</title>
        <authorList>
            <person name="Seuylemezian A."/>
            <person name="Kaur N."/>
            <person name="Patil P."/>
            <person name="Patil P."/>
            <person name="Mayilraj S."/>
            <person name="Vaishampayan P."/>
        </authorList>
    </citation>
    <scope>NUCLEOTIDE SEQUENCE [LARGE SCALE GENOMIC DNA]</scope>
    <source>
        <strain evidence="4">ATCC 27380</strain>
    </source>
</reference>
<sequence>MKTSKILLSLCACAIGMTVAASAVSAAPIKSGTQSEHVLDIQERLSSLGYFKEGVTGYYGSLTAKAVKAFQTANKLPVTGVADDATVAKLKQKAKPKQSSLDQLARIIHSEARGESFEGQVAVGAVVLNRVQSSKFPDSITEVIFQSGQFTAVDDGQYSLQPNSTAYRAARAALNGSDPTNGALYYYNPKIATALWSMARPQIKTIGSHIFTD</sequence>
<dbReference type="EMBL" id="NHRJ02000006">
    <property type="protein sequence ID" value="PZE20574.1"/>
    <property type="molecule type" value="Genomic_DNA"/>
</dbReference>
<dbReference type="SUPFAM" id="SSF47090">
    <property type="entry name" value="PGBD-like"/>
    <property type="match status" value="1"/>
</dbReference>
<evidence type="ECO:0000313" key="5">
    <source>
        <dbReference type="Proteomes" id="UP000214746"/>
    </source>
</evidence>
<dbReference type="GO" id="GO:0016787">
    <property type="term" value="F:hydrolase activity"/>
    <property type="evidence" value="ECO:0007669"/>
    <property type="project" value="UniProtKB-KW"/>
</dbReference>
<dbReference type="InterPro" id="IPR036366">
    <property type="entry name" value="PGBDSf"/>
</dbReference>
<keyword evidence="5" id="KW-1185">Reference proteome</keyword>
<dbReference type="AlphaFoldDB" id="A0A2W1N9G8"/>
<dbReference type="Gene3D" id="1.10.10.2520">
    <property type="entry name" value="Cell wall hydrolase SleB, domain 1"/>
    <property type="match status" value="1"/>
</dbReference>
<dbReference type="InterPro" id="IPR002477">
    <property type="entry name" value="Peptidoglycan-bd-like"/>
</dbReference>
<organism evidence="4 5">
    <name type="scientific">Paenibacillus xerothermodurans</name>
    <dbReference type="NCBI Taxonomy" id="1977292"/>
    <lineage>
        <taxon>Bacteria</taxon>
        <taxon>Bacillati</taxon>
        <taxon>Bacillota</taxon>
        <taxon>Bacilli</taxon>
        <taxon>Bacillales</taxon>
        <taxon>Paenibacillaceae</taxon>
        <taxon>Paenibacillus</taxon>
    </lineage>
</organism>
<dbReference type="RefSeq" id="WP_089200327.1">
    <property type="nucleotide sequence ID" value="NZ_NHRJ02000006.1"/>
</dbReference>
<feature type="signal peptide" evidence="1">
    <location>
        <begin position="1"/>
        <end position="23"/>
    </location>
</feature>
<dbReference type="Pfam" id="PF07486">
    <property type="entry name" value="Hydrolase_2"/>
    <property type="match status" value="1"/>
</dbReference>
<comment type="caution">
    <text evidence="4">The sequence shown here is derived from an EMBL/GenBank/DDBJ whole genome shotgun (WGS) entry which is preliminary data.</text>
</comment>
<protein>
    <submittedName>
        <fullName evidence="4">Cell wall hydrolase</fullName>
    </submittedName>
</protein>
<evidence type="ECO:0000259" key="3">
    <source>
        <dbReference type="Pfam" id="PF07486"/>
    </source>
</evidence>
<dbReference type="Gene3D" id="6.20.240.60">
    <property type="match status" value="1"/>
</dbReference>
<feature type="domain" description="Peptidoglycan binding-like" evidence="2">
    <location>
        <begin position="35"/>
        <end position="90"/>
    </location>
</feature>
<evidence type="ECO:0000313" key="4">
    <source>
        <dbReference type="EMBL" id="PZE20574.1"/>
    </source>
</evidence>
<evidence type="ECO:0000256" key="1">
    <source>
        <dbReference type="SAM" id="SignalP"/>
    </source>
</evidence>
<dbReference type="Proteomes" id="UP000214746">
    <property type="component" value="Unassembled WGS sequence"/>
</dbReference>
<dbReference type="InterPro" id="IPR042047">
    <property type="entry name" value="SleB_dom1"/>
</dbReference>
<feature type="domain" description="Cell wall hydrolase SleB" evidence="3">
    <location>
        <begin position="114"/>
        <end position="211"/>
    </location>
</feature>
<keyword evidence="1" id="KW-0732">Signal</keyword>
<proteinExistence type="predicted"/>